<feature type="chain" id="PRO_5002168212" description="FAD-binding domain-containing protein" evidence="6">
    <location>
        <begin position="24"/>
        <end position="455"/>
    </location>
</feature>
<evidence type="ECO:0000256" key="2">
    <source>
        <dbReference type="ARBA" id="ARBA00022630"/>
    </source>
</evidence>
<dbReference type="SUPFAM" id="SSF51905">
    <property type="entry name" value="FAD/NAD(P)-binding domain"/>
    <property type="match status" value="1"/>
</dbReference>
<evidence type="ECO:0000259" key="7">
    <source>
        <dbReference type="Pfam" id="PF01494"/>
    </source>
</evidence>
<feature type="domain" description="FAD-binding" evidence="7">
    <location>
        <begin position="11"/>
        <end position="356"/>
    </location>
</feature>
<dbReference type="STRING" id="745531.A0A0C3PLY8"/>
<name>A0A0C3PLY8_PHLG1</name>
<dbReference type="Pfam" id="PF01494">
    <property type="entry name" value="FAD_binding_3"/>
    <property type="match status" value="1"/>
</dbReference>
<dbReference type="PANTHER" id="PTHR13789">
    <property type="entry name" value="MONOOXYGENASE"/>
    <property type="match status" value="1"/>
</dbReference>
<dbReference type="HOGENOM" id="CLU_009665_19_3_1"/>
<evidence type="ECO:0000256" key="3">
    <source>
        <dbReference type="ARBA" id="ARBA00022827"/>
    </source>
</evidence>
<evidence type="ECO:0000313" key="9">
    <source>
        <dbReference type="Proteomes" id="UP000053257"/>
    </source>
</evidence>
<keyword evidence="2" id="KW-0285">Flavoprotein</keyword>
<dbReference type="GO" id="GO:0004497">
    <property type="term" value="F:monooxygenase activity"/>
    <property type="evidence" value="ECO:0007669"/>
    <property type="project" value="UniProtKB-KW"/>
</dbReference>
<feature type="signal peptide" evidence="6">
    <location>
        <begin position="1"/>
        <end position="23"/>
    </location>
</feature>
<keyword evidence="4" id="KW-0560">Oxidoreductase</keyword>
<evidence type="ECO:0000256" key="6">
    <source>
        <dbReference type="SAM" id="SignalP"/>
    </source>
</evidence>
<keyword evidence="3" id="KW-0274">FAD</keyword>
<keyword evidence="9" id="KW-1185">Reference proteome</keyword>
<sequence length="455" mass="51035">MVAASLRIRFLIIGATPAGLASAVSLRQAGHHVVLLGAYDTMPVAVPPNMSKLLLRWGLEEELKTTSVQCRSMFIQHYERGDALGEHVWHEELFKDAGGDFLNMSYSDILRILQRKAESLGTEIIPHARISSIDFDDDERPSVRLASGDVVEADVIVGTEGTDSVARRAIVGEEMQGASIGLISLTIPQEAMAADPQLAPMLEQRKVLYSWWGNSRAALAWVAGVHPQYFLRVHVPEERTEGLIWRRDITREQVMSYMGKCEPRLRRLVELSTSIRCTPLTEPAQLETWSHPSGRMVLIGDAAHPFPIGAINEVANLVCDAAVLGELFRHLHNEDQIASFLRAFESLRREHATATLAADVANYGLFAMPPGEEHEMRDRFMEEKYRAGIEAFTGTEDDRLAAAWEKDKDFLAYDAEDHAAEWWNDWGLLQERANQRAQVFEVEQIAQATQRIEVN</sequence>
<dbReference type="AlphaFoldDB" id="A0A0C3PLY8"/>
<dbReference type="PANTHER" id="PTHR13789:SF147">
    <property type="entry name" value="PUTATIVE (AFU_ORTHOLOGUE AFUA_2G01950)-RELATED"/>
    <property type="match status" value="1"/>
</dbReference>
<evidence type="ECO:0000313" key="8">
    <source>
        <dbReference type="EMBL" id="KIP07593.1"/>
    </source>
</evidence>
<dbReference type="Proteomes" id="UP000053257">
    <property type="component" value="Unassembled WGS sequence"/>
</dbReference>
<keyword evidence="6" id="KW-0732">Signal</keyword>
<dbReference type="PRINTS" id="PR00420">
    <property type="entry name" value="RNGMNOXGNASE"/>
</dbReference>
<dbReference type="Gene3D" id="3.50.50.60">
    <property type="entry name" value="FAD/NAD(P)-binding domain"/>
    <property type="match status" value="1"/>
</dbReference>
<gene>
    <name evidence="8" type="ORF">PHLGIDRAFT_105459</name>
</gene>
<accession>A0A0C3PLY8</accession>
<dbReference type="OrthoDB" id="420606at2759"/>
<dbReference type="InterPro" id="IPR002938">
    <property type="entry name" value="FAD-bd"/>
</dbReference>
<dbReference type="InterPro" id="IPR050493">
    <property type="entry name" value="FAD-dep_Monooxygenase_BioMet"/>
</dbReference>
<dbReference type="InterPro" id="IPR036188">
    <property type="entry name" value="FAD/NAD-bd_sf"/>
</dbReference>
<evidence type="ECO:0000256" key="1">
    <source>
        <dbReference type="ARBA" id="ARBA00007992"/>
    </source>
</evidence>
<organism evidence="8 9">
    <name type="scientific">Phlebiopsis gigantea (strain 11061_1 CR5-6)</name>
    <name type="common">White-rot fungus</name>
    <name type="synonym">Peniophora gigantea</name>
    <dbReference type="NCBI Taxonomy" id="745531"/>
    <lineage>
        <taxon>Eukaryota</taxon>
        <taxon>Fungi</taxon>
        <taxon>Dikarya</taxon>
        <taxon>Basidiomycota</taxon>
        <taxon>Agaricomycotina</taxon>
        <taxon>Agaricomycetes</taxon>
        <taxon>Polyporales</taxon>
        <taxon>Phanerochaetaceae</taxon>
        <taxon>Phlebiopsis</taxon>
    </lineage>
</organism>
<reference evidence="8 9" key="1">
    <citation type="journal article" date="2014" name="PLoS Genet.">
        <title>Analysis of the Phlebiopsis gigantea genome, transcriptome and secretome provides insight into its pioneer colonization strategies of wood.</title>
        <authorList>
            <person name="Hori C."/>
            <person name="Ishida T."/>
            <person name="Igarashi K."/>
            <person name="Samejima M."/>
            <person name="Suzuki H."/>
            <person name="Master E."/>
            <person name="Ferreira P."/>
            <person name="Ruiz-Duenas F.J."/>
            <person name="Held B."/>
            <person name="Canessa P."/>
            <person name="Larrondo L.F."/>
            <person name="Schmoll M."/>
            <person name="Druzhinina I.S."/>
            <person name="Kubicek C.P."/>
            <person name="Gaskell J.A."/>
            <person name="Kersten P."/>
            <person name="St John F."/>
            <person name="Glasner J."/>
            <person name="Sabat G."/>
            <person name="Splinter BonDurant S."/>
            <person name="Syed K."/>
            <person name="Yadav J."/>
            <person name="Mgbeahuruike A.C."/>
            <person name="Kovalchuk A."/>
            <person name="Asiegbu F.O."/>
            <person name="Lackner G."/>
            <person name="Hoffmeister D."/>
            <person name="Rencoret J."/>
            <person name="Gutierrez A."/>
            <person name="Sun H."/>
            <person name="Lindquist E."/>
            <person name="Barry K."/>
            <person name="Riley R."/>
            <person name="Grigoriev I.V."/>
            <person name="Henrissat B."/>
            <person name="Kues U."/>
            <person name="Berka R.M."/>
            <person name="Martinez A.T."/>
            <person name="Covert S.F."/>
            <person name="Blanchette R.A."/>
            <person name="Cullen D."/>
        </authorList>
    </citation>
    <scope>NUCLEOTIDE SEQUENCE [LARGE SCALE GENOMIC DNA]</scope>
    <source>
        <strain evidence="8 9">11061_1 CR5-6</strain>
    </source>
</reference>
<dbReference type="GO" id="GO:0071949">
    <property type="term" value="F:FAD binding"/>
    <property type="evidence" value="ECO:0007669"/>
    <property type="project" value="InterPro"/>
</dbReference>
<proteinExistence type="inferred from homology"/>
<protein>
    <recommendedName>
        <fullName evidence="7">FAD-binding domain-containing protein</fullName>
    </recommendedName>
</protein>
<dbReference type="EMBL" id="KN840494">
    <property type="protein sequence ID" value="KIP07593.1"/>
    <property type="molecule type" value="Genomic_DNA"/>
</dbReference>
<comment type="similarity">
    <text evidence="1">Belongs to the paxM FAD-dependent monooxygenase family.</text>
</comment>
<evidence type="ECO:0000256" key="5">
    <source>
        <dbReference type="ARBA" id="ARBA00023033"/>
    </source>
</evidence>
<keyword evidence="5" id="KW-0503">Monooxygenase</keyword>
<evidence type="ECO:0000256" key="4">
    <source>
        <dbReference type="ARBA" id="ARBA00023002"/>
    </source>
</evidence>